<evidence type="ECO:0000313" key="7">
    <source>
        <dbReference type="Proteomes" id="UP001525379"/>
    </source>
</evidence>
<protein>
    <submittedName>
        <fullName evidence="6">TetR/AcrR family transcriptional regulator</fullName>
    </submittedName>
</protein>
<keyword evidence="2 4" id="KW-0238">DNA-binding</keyword>
<reference evidence="6 7" key="1">
    <citation type="submission" date="2022-04" db="EMBL/GenBank/DDBJ databases">
        <title>Human microbiome associated bacterial genomes.</title>
        <authorList>
            <person name="Sandstrom S."/>
            <person name="Salamzade R."/>
            <person name="Kalan L.R."/>
        </authorList>
    </citation>
    <scope>NUCLEOTIDE SEQUENCE [LARGE SCALE GENOMIC DNA]</scope>
    <source>
        <strain evidence="7">p3-SID1799</strain>
    </source>
</reference>
<organism evidence="6 7">
    <name type="scientific">Pseudoclavibacter albus</name>
    <dbReference type="NCBI Taxonomy" id="272241"/>
    <lineage>
        <taxon>Bacteria</taxon>
        <taxon>Bacillati</taxon>
        <taxon>Actinomycetota</taxon>
        <taxon>Actinomycetes</taxon>
        <taxon>Micrococcales</taxon>
        <taxon>Microbacteriaceae</taxon>
        <taxon>Pseudoclavibacter</taxon>
    </lineage>
</organism>
<evidence type="ECO:0000256" key="1">
    <source>
        <dbReference type="ARBA" id="ARBA00023015"/>
    </source>
</evidence>
<dbReference type="Gene3D" id="1.10.357.10">
    <property type="entry name" value="Tetracycline Repressor, domain 2"/>
    <property type="match status" value="1"/>
</dbReference>
<dbReference type="InterPro" id="IPR001647">
    <property type="entry name" value="HTH_TetR"/>
</dbReference>
<dbReference type="SUPFAM" id="SSF46689">
    <property type="entry name" value="Homeodomain-like"/>
    <property type="match status" value="1"/>
</dbReference>
<evidence type="ECO:0000256" key="2">
    <source>
        <dbReference type="ARBA" id="ARBA00023125"/>
    </source>
</evidence>
<dbReference type="Proteomes" id="UP001525379">
    <property type="component" value="Unassembled WGS sequence"/>
</dbReference>
<dbReference type="InterPro" id="IPR009057">
    <property type="entry name" value="Homeodomain-like_sf"/>
</dbReference>
<keyword evidence="3" id="KW-0804">Transcription</keyword>
<dbReference type="Pfam" id="PF00440">
    <property type="entry name" value="TetR_N"/>
    <property type="match status" value="1"/>
</dbReference>
<evidence type="ECO:0000313" key="6">
    <source>
        <dbReference type="EMBL" id="MCT2042159.1"/>
    </source>
</evidence>
<feature type="DNA-binding region" description="H-T-H motif" evidence="4">
    <location>
        <begin position="36"/>
        <end position="55"/>
    </location>
</feature>
<gene>
    <name evidence="6" type="ORF">M3D15_02210</name>
</gene>
<evidence type="ECO:0000256" key="3">
    <source>
        <dbReference type="ARBA" id="ARBA00023163"/>
    </source>
</evidence>
<feature type="domain" description="HTH tetR-type" evidence="5">
    <location>
        <begin position="13"/>
        <end position="73"/>
    </location>
</feature>
<evidence type="ECO:0000256" key="4">
    <source>
        <dbReference type="PROSITE-ProRule" id="PRU00335"/>
    </source>
</evidence>
<dbReference type="RefSeq" id="WP_260103788.1">
    <property type="nucleotide sequence ID" value="NZ_JALXSQ010000005.1"/>
</dbReference>
<dbReference type="InterPro" id="IPR050109">
    <property type="entry name" value="HTH-type_TetR-like_transc_reg"/>
</dbReference>
<dbReference type="EMBL" id="JALXSQ010000005">
    <property type="protein sequence ID" value="MCT2042159.1"/>
    <property type="molecule type" value="Genomic_DNA"/>
</dbReference>
<proteinExistence type="predicted"/>
<dbReference type="PROSITE" id="PS50977">
    <property type="entry name" value="HTH_TETR_2"/>
    <property type="match status" value="1"/>
</dbReference>
<name>A0ABT2HV17_9MICO</name>
<dbReference type="PANTHER" id="PTHR30055">
    <property type="entry name" value="HTH-TYPE TRANSCRIPTIONAL REGULATOR RUTR"/>
    <property type="match status" value="1"/>
</dbReference>
<comment type="caution">
    <text evidence="6">The sequence shown here is derived from an EMBL/GenBank/DDBJ whole genome shotgun (WGS) entry which is preliminary data.</text>
</comment>
<keyword evidence="1" id="KW-0805">Transcription regulation</keyword>
<accession>A0ABT2HV17</accession>
<dbReference type="PANTHER" id="PTHR30055:SF234">
    <property type="entry name" value="HTH-TYPE TRANSCRIPTIONAL REGULATOR BETI"/>
    <property type="match status" value="1"/>
</dbReference>
<sequence>MNDRITPTQARGVARVQELLNACAAVVDEVGIERLTTNLVAERAECSIGTLYRYFPDRTAVLRALGLRHFDEIHTRMREVLRWTEPDVAGYRTLLDRLAIDFLEWHQKTPGSPALGYGYLFDLPISEAEAALLGGVLRAGEVPRLMAAREIAQFFVPEGPAFRQLASDIEFVLMIAFSLIERASAYRLSGRDSEPCYERAKRTLETTNMVLVLRFEELMRGSRDEAQLERLADALMQEMPIDLDN</sequence>
<evidence type="ECO:0000259" key="5">
    <source>
        <dbReference type="PROSITE" id="PS50977"/>
    </source>
</evidence>
<keyword evidence="7" id="KW-1185">Reference proteome</keyword>